<organism evidence="1 2">
    <name type="scientific">Asticcacaulis biprosthecium C19</name>
    <dbReference type="NCBI Taxonomy" id="715226"/>
    <lineage>
        <taxon>Bacteria</taxon>
        <taxon>Pseudomonadati</taxon>
        <taxon>Pseudomonadota</taxon>
        <taxon>Alphaproteobacteria</taxon>
        <taxon>Caulobacterales</taxon>
        <taxon>Caulobacteraceae</taxon>
        <taxon>Asticcacaulis</taxon>
    </lineage>
</organism>
<dbReference type="AlphaFoldDB" id="F4QRY9"/>
<protein>
    <submittedName>
        <fullName evidence="1">Uncharacterized protein</fullName>
    </submittedName>
</protein>
<dbReference type="OrthoDB" id="7173522at2"/>
<proteinExistence type="predicted"/>
<evidence type="ECO:0000313" key="1">
    <source>
        <dbReference type="EMBL" id="EGF89509.1"/>
    </source>
</evidence>
<dbReference type="RefSeq" id="WP_006274704.1">
    <property type="nucleotide sequence ID" value="NZ_GL883080.1"/>
</dbReference>
<keyword evidence="2" id="KW-1185">Reference proteome</keyword>
<dbReference type="HOGENOM" id="CLU_2299898_0_0_5"/>
<dbReference type="Proteomes" id="UP000006512">
    <property type="component" value="Unassembled WGS sequence"/>
</dbReference>
<evidence type="ECO:0000313" key="2">
    <source>
        <dbReference type="Proteomes" id="UP000006512"/>
    </source>
</evidence>
<gene>
    <name evidence="1" type="ORF">ABI_39230</name>
</gene>
<accession>F4QRY9</accession>
<name>F4QRY9_9CAUL</name>
<dbReference type="EMBL" id="GL883080">
    <property type="protein sequence ID" value="EGF89509.1"/>
    <property type="molecule type" value="Genomic_DNA"/>
</dbReference>
<sequence>MTIVERLNQAISQAMQSGQVISQFDLTASDYNELRQLLVSGDARSAGFNPDQDAFRGYPLHHNDVIGTSMAIASRGAIFLWNTITESAIPTDGGLRNLRG</sequence>
<reference evidence="2" key="1">
    <citation type="submission" date="2011-03" db="EMBL/GenBank/DDBJ databases">
        <title>Draft genome sequence of Brevundimonas diminuta.</title>
        <authorList>
            <person name="Brown P.J.B."/>
            <person name="Buechlein A."/>
            <person name="Hemmerich C."/>
            <person name="Brun Y.V."/>
        </authorList>
    </citation>
    <scope>NUCLEOTIDE SEQUENCE [LARGE SCALE GENOMIC DNA]</scope>
    <source>
        <strain evidence="2">C19</strain>
    </source>
</reference>